<dbReference type="RefSeq" id="XP_028914585.1">
    <property type="nucleotide sequence ID" value="XM_029058752.2"/>
</dbReference>
<keyword evidence="4" id="KW-0507">mRNA processing</keyword>
<dbReference type="InterPro" id="IPR011760">
    <property type="entry name" value="PsdUridine_synth_TruD_insert"/>
</dbReference>
<protein>
    <recommendedName>
        <fullName evidence="8">Pseudouridylate synthase PUS7L</fullName>
    </recommendedName>
    <alternativeName>
        <fullName evidence="9">Pseudouridylate synthase 7 homolog-like protein</fullName>
    </alternativeName>
</protein>
<dbReference type="GeneTree" id="ENSGT00530000063554"/>
<evidence type="ECO:0000256" key="6">
    <source>
        <dbReference type="ARBA" id="ARBA00023235"/>
    </source>
</evidence>
<evidence type="ECO:0000256" key="3">
    <source>
        <dbReference type="ARBA" id="ARBA00022553"/>
    </source>
</evidence>
<reference evidence="12 13" key="1">
    <citation type="journal article" date="2008" name="Nature">
        <title>Genome analysis of the platypus reveals unique signatures of evolution.</title>
        <authorList>
            <person name="Warren W.C."/>
            <person name="Hillier L.W."/>
            <person name="Marshall Graves J.A."/>
            <person name="Birney E."/>
            <person name="Ponting C.P."/>
            <person name="Grutzner F."/>
            <person name="Belov K."/>
            <person name="Miller W."/>
            <person name="Clarke L."/>
            <person name="Chinwalla A.T."/>
            <person name="Yang S.P."/>
            <person name="Heger A."/>
            <person name="Locke D.P."/>
            <person name="Miethke P."/>
            <person name="Waters P.D."/>
            <person name="Veyrunes F."/>
            <person name="Fulton L."/>
            <person name="Fulton B."/>
            <person name="Graves T."/>
            <person name="Wallis J."/>
            <person name="Puente X.S."/>
            <person name="Lopez-Otin C."/>
            <person name="Ordonez G.R."/>
            <person name="Eichler E.E."/>
            <person name="Chen L."/>
            <person name="Cheng Z."/>
            <person name="Deakin J.E."/>
            <person name="Alsop A."/>
            <person name="Thompson K."/>
            <person name="Kirby P."/>
            <person name="Papenfuss A.T."/>
            <person name="Wakefield M.J."/>
            <person name="Olender T."/>
            <person name="Lancet D."/>
            <person name="Huttley G.A."/>
            <person name="Smit A.F."/>
            <person name="Pask A."/>
            <person name="Temple-Smith P."/>
            <person name="Batzer M.A."/>
            <person name="Walker J.A."/>
            <person name="Konkel M.K."/>
            <person name="Harris R.S."/>
            <person name="Whittington C.M."/>
            <person name="Wong E.S."/>
            <person name="Gemmell N.J."/>
            <person name="Buschiazzo E."/>
            <person name="Vargas Jentzsch I.M."/>
            <person name="Merkel A."/>
            <person name="Schmitz J."/>
            <person name="Zemann A."/>
            <person name="Churakov G."/>
            <person name="Kriegs J.O."/>
            <person name="Brosius J."/>
            <person name="Murchison E.P."/>
            <person name="Sachidanandam R."/>
            <person name="Smith C."/>
            <person name="Hannon G.J."/>
            <person name="Tsend-Ayush E."/>
            <person name="McMillan D."/>
            <person name="Attenborough R."/>
            <person name="Rens W."/>
            <person name="Ferguson-Smith M."/>
            <person name="Lefevre C.M."/>
            <person name="Sharp J.A."/>
            <person name="Nicholas K.R."/>
            <person name="Ray D.A."/>
            <person name="Kube M."/>
            <person name="Reinhardt R."/>
            <person name="Pringle T.H."/>
            <person name="Taylor J."/>
            <person name="Jones R.C."/>
            <person name="Nixon B."/>
            <person name="Dacheux J.L."/>
            <person name="Niwa H."/>
            <person name="Sekita Y."/>
            <person name="Huang X."/>
            <person name="Stark A."/>
            <person name="Kheradpour P."/>
            <person name="Kellis M."/>
            <person name="Flicek P."/>
            <person name="Chen Y."/>
            <person name="Webber C."/>
            <person name="Hardison R."/>
            <person name="Nelson J."/>
            <person name="Hallsworth-Pepin K."/>
            <person name="Delehaunty K."/>
            <person name="Markovic C."/>
            <person name="Minx P."/>
            <person name="Feng Y."/>
            <person name="Kremitzki C."/>
            <person name="Mitreva M."/>
            <person name="Glasscock J."/>
            <person name="Wylie T."/>
            <person name="Wohldmann P."/>
            <person name="Thiru P."/>
            <person name="Nhan M.N."/>
            <person name="Pohl C.S."/>
            <person name="Smith S.M."/>
            <person name="Hou S."/>
            <person name="Nefedov M."/>
            <person name="de Jong P.J."/>
            <person name="Renfree M.B."/>
            <person name="Mardis E.R."/>
            <person name="Wilson R.K."/>
        </authorList>
    </citation>
    <scope>NUCLEOTIDE SEQUENCE [LARGE SCALE GENOMIC DNA]</scope>
    <source>
        <strain evidence="12 13">Glennie</strain>
    </source>
</reference>
<dbReference type="GO" id="GO:0001522">
    <property type="term" value="P:pseudouridine synthesis"/>
    <property type="evidence" value="ECO:0000318"/>
    <property type="project" value="GO_Central"/>
</dbReference>
<dbReference type="InterPro" id="IPR042214">
    <property type="entry name" value="TruD_catalytic"/>
</dbReference>
<dbReference type="eggNOG" id="KOG2339">
    <property type="taxonomic scope" value="Eukaryota"/>
</dbReference>
<dbReference type="InParanoid" id="F6Z4V5"/>
<dbReference type="Pfam" id="PF23943">
    <property type="entry name" value="PUS7L_N"/>
    <property type="match status" value="1"/>
</dbReference>
<accession>F6Z4V5</accession>
<dbReference type="InterPro" id="IPR001656">
    <property type="entry name" value="PsdUridine_synth_TruD"/>
</dbReference>
<dbReference type="Ensembl" id="ENSOANT00000030827.3">
    <property type="protein sequence ID" value="ENSOANP00000027027.3"/>
    <property type="gene ID" value="ENSOANG00000021234.3"/>
</dbReference>
<evidence type="ECO:0000256" key="1">
    <source>
        <dbReference type="ARBA" id="ARBA00001166"/>
    </source>
</evidence>
<keyword evidence="3" id="KW-0597">Phosphoprotein</keyword>
<dbReference type="OrthoDB" id="447290at2759"/>
<dbReference type="AlphaFoldDB" id="F6Z4V5"/>
<evidence type="ECO:0000313" key="12">
    <source>
        <dbReference type="Ensembl" id="ENSOANP00000027027.3"/>
    </source>
</evidence>
<dbReference type="CTD" id="83448"/>
<dbReference type="PANTHER" id="PTHR13326:SF21">
    <property type="entry name" value="PSEUDOURIDYLATE SYNTHASE PUS7L"/>
    <property type="match status" value="1"/>
</dbReference>
<dbReference type="Bgee" id="ENSOANG00000021234">
    <property type="expression patterns" value="Expressed in fibroblast and 8 other cell types or tissues"/>
</dbReference>
<dbReference type="HOGENOM" id="CLU_1354242_0_0_1"/>
<dbReference type="Proteomes" id="UP000002279">
    <property type="component" value="Chromosome 2"/>
</dbReference>
<dbReference type="FunFam" id="3.30.2350.20:FF:000004">
    <property type="entry name" value="pseudouridylate synthase 7 homolog-like protein"/>
    <property type="match status" value="1"/>
</dbReference>
<dbReference type="SMR" id="F6Z4V5"/>
<dbReference type="PIRSF" id="PIRSF037016">
    <property type="entry name" value="Pseudouridin_synth_euk_prd"/>
    <property type="match status" value="1"/>
</dbReference>
<dbReference type="GO" id="GO:0003723">
    <property type="term" value="F:RNA binding"/>
    <property type="evidence" value="ECO:0007669"/>
    <property type="project" value="InterPro"/>
</dbReference>
<dbReference type="InterPro" id="IPR056963">
    <property type="entry name" value="PUS7L_N"/>
</dbReference>
<dbReference type="PROSITE" id="PS50984">
    <property type="entry name" value="TRUD"/>
    <property type="match status" value="1"/>
</dbReference>
<dbReference type="GO" id="GO:0009982">
    <property type="term" value="F:pseudouridine synthase activity"/>
    <property type="evidence" value="ECO:0000318"/>
    <property type="project" value="GO_Central"/>
</dbReference>
<keyword evidence="6" id="KW-0413">Isomerase</keyword>
<dbReference type="Gene3D" id="3.30.2350.20">
    <property type="entry name" value="TruD, catalytic domain"/>
    <property type="match status" value="2"/>
</dbReference>
<feature type="domain" description="TRUD" evidence="11">
    <location>
        <begin position="421"/>
        <end position="644"/>
    </location>
</feature>
<dbReference type="NCBIfam" id="TIGR00094">
    <property type="entry name" value="tRNA_TruD_broad"/>
    <property type="match status" value="1"/>
</dbReference>
<dbReference type="PANTHER" id="PTHR13326">
    <property type="entry name" value="TRNA PSEUDOURIDINE SYNTHASE D"/>
    <property type="match status" value="1"/>
</dbReference>
<keyword evidence="5" id="KW-0819">tRNA processing</keyword>
<evidence type="ECO:0000259" key="11">
    <source>
        <dbReference type="PROSITE" id="PS50984"/>
    </source>
</evidence>
<comment type="function">
    <text evidence="7">Pseudouridine synthase that catalyzes pseudouridylation of mRNAs.</text>
</comment>
<evidence type="ECO:0000256" key="2">
    <source>
        <dbReference type="ARBA" id="ARBA00007953"/>
    </source>
</evidence>
<evidence type="ECO:0000256" key="8">
    <source>
        <dbReference type="ARBA" id="ARBA00067866"/>
    </source>
</evidence>
<sequence>MFHSLSYINSHIGFCGTIKNYPSDFIVTEIDAQGRSVSQARAESRDDFREIPAEQRSSGQYNHKKPRSVPQKLCWEDGGNEEFTSLDKQSGPEEILKFAGEDEDSIALGVGDWECDKDDILDSSLNVAANESLNQFACDVKDTWNAKAERTDGSTELSLGAIIDKKQRACLHSAIRQKFPFLITVTRNQEIVVKPNGDYKELGRLVSEEEVNDFFRYLDAKRENSKFTFKPDSDKEHRKAVHHFVNQRYGKLVETKSFSVAESIAGDQSVVITVRFREKTFRGKKRPLSESQDKQDEYTAFTLRKENLETFEAIGYLSSELGVLPSDFSYAGIKDKKAVTYQAMVVKKVAPERLKEIRSAVEKKGISIYNIHSVHQPLRLGQLTGNHFDITVRDLKRQTSDSSAKPKESIVEAIENVKTRGFINYYGPQRFGQWQSVQTDQIGLALLNNEMVKAVKLFFTPEDLDDPVNRAKKHFFQTEDAKGTLALLPEYKLRERMLLRALNRYGVTEEGCTRGWLSIPHSMRIFYVHAYCSKIWNEAASFRLETYGSKVVEGDLVSSEEKGREHLPLSDRVHVISAEEEAANVYAIHQVVLPMVGHSIVYPKNKVGQWYRERLGRDGLQTCRFRVSALQLNIPGCYRQILKYPRNVSYHLPEDGDVDGRMEASLSDEPSASLHISFDLDASCYATVCLREIMKCDL</sequence>
<proteinExistence type="inferred from homology"/>
<dbReference type="GO" id="GO:1990481">
    <property type="term" value="P:mRNA pseudouridine synthesis"/>
    <property type="evidence" value="ECO:0007669"/>
    <property type="project" value="Ensembl"/>
</dbReference>
<evidence type="ECO:0000256" key="9">
    <source>
        <dbReference type="ARBA" id="ARBA00079696"/>
    </source>
</evidence>
<dbReference type="STRING" id="9258.ENSOANP00000027027"/>
<dbReference type="GO" id="GO:0005634">
    <property type="term" value="C:nucleus"/>
    <property type="evidence" value="ECO:0000318"/>
    <property type="project" value="GO_Central"/>
</dbReference>
<dbReference type="Pfam" id="PF01142">
    <property type="entry name" value="TruD"/>
    <property type="match status" value="1"/>
</dbReference>
<dbReference type="GO" id="GO:0008033">
    <property type="term" value="P:tRNA processing"/>
    <property type="evidence" value="ECO:0007669"/>
    <property type="project" value="UniProtKB-KW"/>
</dbReference>
<reference evidence="12" key="3">
    <citation type="submission" date="2025-09" db="UniProtKB">
        <authorList>
            <consortium name="Ensembl"/>
        </authorList>
    </citation>
    <scope>IDENTIFICATION</scope>
    <source>
        <strain evidence="12">Glennie</strain>
    </source>
</reference>
<feature type="compositionally biased region" description="Basic and acidic residues" evidence="10">
    <location>
        <begin position="42"/>
        <end position="53"/>
    </location>
</feature>
<dbReference type="KEGG" id="oaa:100093053"/>
<dbReference type="FunCoup" id="F6Z4V5">
    <property type="interactions" value="1570"/>
</dbReference>
<dbReference type="GO" id="GO:0006397">
    <property type="term" value="P:mRNA processing"/>
    <property type="evidence" value="ECO:0007669"/>
    <property type="project" value="UniProtKB-KW"/>
</dbReference>
<comment type="similarity">
    <text evidence="2">Belongs to the pseudouridine synthase TruD family.</text>
</comment>
<dbReference type="FunFam" id="3.30.70.3160:FF:000001">
    <property type="entry name" value="Probable tRNA pseudouridine synthase D"/>
    <property type="match status" value="1"/>
</dbReference>
<feature type="region of interest" description="Disordered" evidence="10">
    <location>
        <begin position="37"/>
        <end position="71"/>
    </location>
</feature>
<evidence type="ECO:0000256" key="5">
    <source>
        <dbReference type="ARBA" id="ARBA00022694"/>
    </source>
</evidence>
<dbReference type="InterPro" id="IPR056961">
    <property type="entry name" value="R3H_PUS7L"/>
</dbReference>
<dbReference type="InterPro" id="IPR020103">
    <property type="entry name" value="PsdUridine_synth_cat_dom_sf"/>
</dbReference>
<dbReference type="FunFam" id="3.30.2350.20:FF:000005">
    <property type="entry name" value="pseudouridylate synthase 7 homolog-like protein"/>
    <property type="match status" value="1"/>
</dbReference>
<keyword evidence="13" id="KW-1185">Reference proteome</keyword>
<name>F6Z4V5_ORNAN</name>
<evidence type="ECO:0000256" key="10">
    <source>
        <dbReference type="SAM" id="MobiDB-lite"/>
    </source>
</evidence>
<dbReference type="CDD" id="cd02576">
    <property type="entry name" value="PseudoU_synth_ScPUS7"/>
    <property type="match status" value="1"/>
</dbReference>
<organism evidence="12 13">
    <name type="scientific">Ornithorhynchus anatinus</name>
    <name type="common">Duckbill platypus</name>
    <dbReference type="NCBI Taxonomy" id="9258"/>
    <lineage>
        <taxon>Eukaryota</taxon>
        <taxon>Metazoa</taxon>
        <taxon>Chordata</taxon>
        <taxon>Craniata</taxon>
        <taxon>Vertebrata</taxon>
        <taxon>Euteleostomi</taxon>
        <taxon>Mammalia</taxon>
        <taxon>Monotremata</taxon>
        <taxon>Ornithorhynchidae</taxon>
        <taxon>Ornithorhynchus</taxon>
    </lineage>
</organism>
<gene>
    <name evidence="12" type="primary">PUS7L</name>
</gene>
<evidence type="ECO:0000313" key="13">
    <source>
        <dbReference type="Proteomes" id="UP000002279"/>
    </source>
</evidence>
<dbReference type="GeneID" id="100093053"/>
<reference evidence="12" key="2">
    <citation type="submission" date="2025-08" db="UniProtKB">
        <authorList>
            <consortium name="Ensembl"/>
        </authorList>
    </citation>
    <scope>IDENTIFICATION</scope>
    <source>
        <strain evidence="12">Glennie</strain>
    </source>
</reference>
<comment type="catalytic activity">
    <reaction evidence="1">
        <text>a uridine in mRNA = a pseudouridine in mRNA</text>
        <dbReference type="Rhea" id="RHEA:56644"/>
        <dbReference type="Rhea" id="RHEA-COMP:14658"/>
        <dbReference type="Rhea" id="RHEA-COMP:14659"/>
        <dbReference type="ChEBI" id="CHEBI:65314"/>
        <dbReference type="ChEBI" id="CHEBI:65315"/>
    </reaction>
</comment>
<dbReference type="Pfam" id="PF25094">
    <property type="entry name" value="R3H_PUS7L"/>
    <property type="match status" value="1"/>
</dbReference>
<evidence type="ECO:0000256" key="4">
    <source>
        <dbReference type="ARBA" id="ARBA00022664"/>
    </source>
</evidence>
<evidence type="ECO:0000256" key="7">
    <source>
        <dbReference type="ARBA" id="ARBA00057241"/>
    </source>
</evidence>
<dbReference type="SUPFAM" id="SSF55120">
    <property type="entry name" value="Pseudouridine synthase"/>
    <property type="match status" value="1"/>
</dbReference>
<dbReference type="OMA" id="FPNNKVH"/>